<reference evidence="2 3" key="1">
    <citation type="journal article" date="2016" name="Nat. Commun.">
        <title>Thousands of microbial genomes shed light on interconnected biogeochemical processes in an aquifer system.</title>
        <authorList>
            <person name="Anantharaman K."/>
            <person name="Brown C.T."/>
            <person name="Hug L.A."/>
            <person name="Sharon I."/>
            <person name="Castelle C.J."/>
            <person name="Probst A.J."/>
            <person name="Thomas B.C."/>
            <person name="Singh A."/>
            <person name="Wilkins M.J."/>
            <person name="Karaoz U."/>
            <person name="Brodie E.L."/>
            <person name="Williams K.H."/>
            <person name="Hubbard S.S."/>
            <person name="Banfield J.F."/>
        </authorList>
    </citation>
    <scope>NUCLEOTIDE SEQUENCE [LARGE SCALE GENOMIC DNA]</scope>
</reference>
<proteinExistence type="predicted"/>
<dbReference type="GO" id="GO:0003677">
    <property type="term" value="F:DNA binding"/>
    <property type="evidence" value="ECO:0007669"/>
    <property type="project" value="UniProtKB-KW"/>
</dbReference>
<dbReference type="InterPro" id="IPR000944">
    <property type="entry name" value="Tscrpt_reg_Rrf2"/>
</dbReference>
<accession>A0A1G2Q2K8</accession>
<keyword evidence="1" id="KW-0238">DNA-binding</keyword>
<dbReference type="InterPro" id="IPR036390">
    <property type="entry name" value="WH_DNA-bd_sf"/>
</dbReference>
<dbReference type="GO" id="GO:0003700">
    <property type="term" value="F:DNA-binding transcription factor activity"/>
    <property type="evidence" value="ECO:0007669"/>
    <property type="project" value="TreeGrafter"/>
</dbReference>
<dbReference type="EMBL" id="MHTC01000038">
    <property type="protein sequence ID" value="OHA54815.1"/>
    <property type="molecule type" value="Genomic_DNA"/>
</dbReference>
<dbReference type="Gene3D" id="1.10.10.10">
    <property type="entry name" value="Winged helix-like DNA-binding domain superfamily/Winged helix DNA-binding domain"/>
    <property type="match status" value="1"/>
</dbReference>
<dbReference type="InterPro" id="IPR036388">
    <property type="entry name" value="WH-like_DNA-bd_sf"/>
</dbReference>
<dbReference type="PROSITE" id="PS51197">
    <property type="entry name" value="HTH_RRF2_2"/>
    <property type="match status" value="1"/>
</dbReference>
<dbReference type="AlphaFoldDB" id="A0A1G2Q2K8"/>
<name>A0A1G2Q2K8_9BACT</name>
<protein>
    <recommendedName>
        <fullName evidence="4">Rrf2 family transcriptional regulator</fullName>
    </recommendedName>
</protein>
<dbReference type="GO" id="GO:0005829">
    <property type="term" value="C:cytosol"/>
    <property type="evidence" value="ECO:0007669"/>
    <property type="project" value="TreeGrafter"/>
</dbReference>
<dbReference type="PANTHER" id="PTHR33221">
    <property type="entry name" value="WINGED HELIX-TURN-HELIX TRANSCRIPTIONAL REGULATOR, RRF2 FAMILY"/>
    <property type="match status" value="1"/>
</dbReference>
<evidence type="ECO:0000313" key="3">
    <source>
        <dbReference type="Proteomes" id="UP000177575"/>
    </source>
</evidence>
<evidence type="ECO:0000256" key="1">
    <source>
        <dbReference type="ARBA" id="ARBA00023125"/>
    </source>
</evidence>
<dbReference type="NCBIfam" id="TIGR00738">
    <property type="entry name" value="rrf2_super"/>
    <property type="match status" value="1"/>
</dbReference>
<gene>
    <name evidence="2" type="ORF">A2388_01670</name>
</gene>
<evidence type="ECO:0000313" key="2">
    <source>
        <dbReference type="EMBL" id="OHA54815.1"/>
    </source>
</evidence>
<organism evidence="2 3">
    <name type="scientific">Candidatus Veblenbacteria bacterium RIFOXYB1_FULL_43_13</name>
    <dbReference type="NCBI Taxonomy" id="1802426"/>
    <lineage>
        <taxon>Bacteria</taxon>
        <taxon>Candidatus Vebleniibacteriota</taxon>
    </lineage>
</organism>
<dbReference type="PANTHER" id="PTHR33221:SF5">
    <property type="entry name" value="HTH-TYPE TRANSCRIPTIONAL REGULATOR ISCR"/>
    <property type="match status" value="1"/>
</dbReference>
<dbReference type="PROSITE" id="PS01332">
    <property type="entry name" value="HTH_RRF2_1"/>
    <property type="match status" value="1"/>
</dbReference>
<comment type="caution">
    <text evidence="2">The sequence shown here is derived from an EMBL/GenBank/DDBJ whole genome shotgun (WGS) entry which is preliminary data.</text>
</comment>
<dbReference type="Proteomes" id="UP000177575">
    <property type="component" value="Unassembled WGS sequence"/>
</dbReference>
<evidence type="ECO:0008006" key="4">
    <source>
        <dbReference type="Google" id="ProtNLM"/>
    </source>
</evidence>
<dbReference type="Pfam" id="PF02082">
    <property type="entry name" value="Rrf2"/>
    <property type="match status" value="1"/>
</dbReference>
<dbReference type="InterPro" id="IPR030489">
    <property type="entry name" value="TR_Rrf2-type_CS"/>
</dbReference>
<dbReference type="SUPFAM" id="SSF46785">
    <property type="entry name" value="Winged helix' DNA-binding domain"/>
    <property type="match status" value="1"/>
</dbReference>
<sequence>MLNLSANGDYGLLLLKELSLAQPGQYLSLATLARTKHLPRKYLDHVARQLVTAGVISAREGRGGGYILSKPVNQIKFVEVLKALEGELEPVHCTHDGKCCDRKFACERKTGWQEVHAQLYKLLQNKTLADVIKTAA</sequence>